<name>A0A645I1Y5_9ZZZZ</name>
<reference evidence="1" key="1">
    <citation type="submission" date="2019-08" db="EMBL/GenBank/DDBJ databases">
        <authorList>
            <person name="Kucharzyk K."/>
            <person name="Murdoch R.W."/>
            <person name="Higgins S."/>
            <person name="Loffler F."/>
        </authorList>
    </citation>
    <scope>NUCLEOTIDE SEQUENCE</scope>
</reference>
<organism evidence="1">
    <name type="scientific">bioreactor metagenome</name>
    <dbReference type="NCBI Taxonomy" id="1076179"/>
    <lineage>
        <taxon>unclassified sequences</taxon>
        <taxon>metagenomes</taxon>
        <taxon>ecological metagenomes</taxon>
    </lineage>
</organism>
<comment type="caution">
    <text evidence="1">The sequence shown here is derived from an EMBL/GenBank/DDBJ whole genome shotgun (WGS) entry which is preliminary data.</text>
</comment>
<proteinExistence type="predicted"/>
<dbReference type="AlphaFoldDB" id="A0A645I1Y5"/>
<sequence length="178" mass="19702">MLAAEVAHRPPARLIAPDDLIAKLFFPEYIIAQEARMSHRTPVYMQKERAAASQELAGQVDHFAQKREILFPACLHKIVKSRQIDISLACAPAVFPYTHAIGKMLSGKIGRIDIDALNFTIVFAQVKLKRVAHDQPAPGAGRIHPFLFTAGALPHHALFLLLIHADMSGCQFIMLCFA</sequence>
<protein>
    <submittedName>
        <fullName evidence="1">Uncharacterized protein</fullName>
    </submittedName>
</protein>
<evidence type="ECO:0000313" key="1">
    <source>
        <dbReference type="EMBL" id="MPN42474.1"/>
    </source>
</evidence>
<dbReference type="EMBL" id="VSSQ01100231">
    <property type="protein sequence ID" value="MPN42474.1"/>
    <property type="molecule type" value="Genomic_DNA"/>
</dbReference>
<gene>
    <name evidence="1" type="ORF">SDC9_190031</name>
</gene>
<accession>A0A645I1Y5</accession>